<gene>
    <name evidence="2" type="ORF">AB6A40_006623</name>
</gene>
<protein>
    <submittedName>
        <fullName evidence="2">Uncharacterized protein</fullName>
    </submittedName>
</protein>
<accession>A0ABD6EP33</accession>
<evidence type="ECO:0000313" key="3">
    <source>
        <dbReference type="Proteomes" id="UP001608902"/>
    </source>
</evidence>
<dbReference type="Proteomes" id="UP001608902">
    <property type="component" value="Unassembled WGS sequence"/>
</dbReference>
<organism evidence="2 3">
    <name type="scientific">Gnathostoma spinigerum</name>
    <dbReference type="NCBI Taxonomy" id="75299"/>
    <lineage>
        <taxon>Eukaryota</taxon>
        <taxon>Metazoa</taxon>
        <taxon>Ecdysozoa</taxon>
        <taxon>Nematoda</taxon>
        <taxon>Chromadorea</taxon>
        <taxon>Rhabditida</taxon>
        <taxon>Spirurina</taxon>
        <taxon>Gnathostomatomorpha</taxon>
        <taxon>Gnathostomatoidea</taxon>
        <taxon>Gnathostomatidae</taxon>
        <taxon>Gnathostoma</taxon>
    </lineage>
</organism>
<dbReference type="EMBL" id="JBGFUD010004808">
    <property type="protein sequence ID" value="MFH4979914.1"/>
    <property type="molecule type" value="Genomic_DNA"/>
</dbReference>
<evidence type="ECO:0000313" key="2">
    <source>
        <dbReference type="EMBL" id="MFH4979914.1"/>
    </source>
</evidence>
<keyword evidence="3" id="KW-1185">Reference proteome</keyword>
<feature type="compositionally biased region" description="Low complexity" evidence="1">
    <location>
        <begin position="9"/>
        <end position="22"/>
    </location>
</feature>
<comment type="caution">
    <text evidence="2">The sequence shown here is derived from an EMBL/GenBank/DDBJ whole genome shotgun (WGS) entry which is preliminary data.</text>
</comment>
<name>A0ABD6EP33_9BILA</name>
<proteinExistence type="predicted"/>
<evidence type="ECO:0000256" key="1">
    <source>
        <dbReference type="SAM" id="MobiDB-lite"/>
    </source>
</evidence>
<sequence>MAEEDVLNSAVASSSSSRPCTSRSRRRRATTHGMVLRKRSNSHPDLPEPPSVSSLSPTSALFAFQPSAAASVNQELPNFKRYALRKRRSLQQKDEEGCVTSSMAATADEVQLYNY</sequence>
<dbReference type="AlphaFoldDB" id="A0ABD6EP33"/>
<reference evidence="2 3" key="1">
    <citation type="submission" date="2024-08" db="EMBL/GenBank/DDBJ databases">
        <title>Gnathostoma spinigerum genome.</title>
        <authorList>
            <person name="Gonzalez-Bertolin B."/>
            <person name="Monzon S."/>
            <person name="Zaballos A."/>
            <person name="Jimenez P."/>
            <person name="Dekumyoy P."/>
            <person name="Varona S."/>
            <person name="Cuesta I."/>
            <person name="Sumanam S."/>
            <person name="Adisakwattana P."/>
            <person name="Gasser R.B."/>
            <person name="Hernandez-Gonzalez A."/>
            <person name="Young N.D."/>
            <person name="Perteguer M.J."/>
        </authorList>
    </citation>
    <scope>NUCLEOTIDE SEQUENCE [LARGE SCALE GENOMIC DNA]</scope>
    <source>
        <strain evidence="2">AL3</strain>
        <tissue evidence="2">Liver</tissue>
    </source>
</reference>
<feature type="compositionally biased region" description="Basic residues" evidence="1">
    <location>
        <begin position="23"/>
        <end position="41"/>
    </location>
</feature>
<feature type="region of interest" description="Disordered" evidence="1">
    <location>
        <begin position="1"/>
        <end position="56"/>
    </location>
</feature>